<evidence type="ECO:0000313" key="2">
    <source>
        <dbReference type="EMBL" id="ANU07537.1"/>
    </source>
</evidence>
<dbReference type="EMBL" id="CP016545">
    <property type="protein sequence ID" value="ANU07537.1"/>
    <property type="molecule type" value="Genomic_DNA"/>
</dbReference>
<dbReference type="RefSeq" id="WP_067786834.1">
    <property type="nucleotide sequence ID" value="NZ_CP016545.1"/>
</dbReference>
<dbReference type="AlphaFoldDB" id="A0A1C7D7W8"/>
<dbReference type="STRING" id="645517.A6F65_01230"/>
<gene>
    <name evidence="2" type="ORF">A6F65_01230</name>
</gene>
<keyword evidence="1" id="KW-0732">Signal</keyword>
<keyword evidence="3" id="KW-1185">Reference proteome</keyword>
<sequence>MTKLPFLAAAAIAAASLTFSAPASAETEIYKASDTFSVMRTEEDRTCGMIQLWETDQFGKQTLMLYDDADQENGDLVMLFVTNADTLPEGRGRADLAMDFVTSDSSDGSGSWGTRSFGTMSADDGRHRVMIMLQGEDRRRLRSDMASYEAVGFHHGETLLAAFPLNGAKEGIAALEECLASFD</sequence>
<evidence type="ECO:0000256" key="1">
    <source>
        <dbReference type="SAM" id="SignalP"/>
    </source>
</evidence>
<name>A0A1C7D7W8_9SPHN</name>
<feature type="chain" id="PRO_5008884400" evidence="1">
    <location>
        <begin position="26"/>
        <end position="183"/>
    </location>
</feature>
<feature type="signal peptide" evidence="1">
    <location>
        <begin position="1"/>
        <end position="25"/>
    </location>
</feature>
<reference evidence="2 3" key="1">
    <citation type="submission" date="2016-07" db="EMBL/GenBank/DDBJ databases">
        <title>Complete genome sequence of Altererythrobacter namhicola JCM 16345T, containing esterase-encoding genes.</title>
        <authorList>
            <person name="Cheng H."/>
            <person name="Wu Y.-H."/>
            <person name="Jian S.-L."/>
            <person name="Huo Y.-Y."/>
            <person name="Wang C.-S."/>
            <person name="Xu X.-W."/>
        </authorList>
    </citation>
    <scope>NUCLEOTIDE SEQUENCE [LARGE SCALE GENOMIC DNA]</scope>
    <source>
        <strain evidence="2 3">JCM 16345</strain>
    </source>
</reference>
<protein>
    <submittedName>
        <fullName evidence="2">Uncharacterized protein</fullName>
    </submittedName>
</protein>
<proteinExistence type="predicted"/>
<organism evidence="2 3">
    <name type="scientific">Paraurantiacibacter namhicola</name>
    <dbReference type="NCBI Taxonomy" id="645517"/>
    <lineage>
        <taxon>Bacteria</taxon>
        <taxon>Pseudomonadati</taxon>
        <taxon>Pseudomonadota</taxon>
        <taxon>Alphaproteobacteria</taxon>
        <taxon>Sphingomonadales</taxon>
        <taxon>Erythrobacteraceae</taxon>
        <taxon>Paraurantiacibacter</taxon>
    </lineage>
</organism>
<dbReference type="Proteomes" id="UP000092698">
    <property type="component" value="Chromosome"/>
</dbReference>
<evidence type="ECO:0000313" key="3">
    <source>
        <dbReference type="Proteomes" id="UP000092698"/>
    </source>
</evidence>
<accession>A0A1C7D7W8</accession>
<dbReference type="KEGG" id="anh:A6F65_01230"/>